<dbReference type="NCBIfam" id="TIGR04344">
    <property type="entry name" value="ovoA_Nterm"/>
    <property type="match status" value="1"/>
</dbReference>
<dbReference type="Gene3D" id="3.40.50.150">
    <property type="entry name" value="Vaccinia Virus protein VP39"/>
    <property type="match status" value="1"/>
</dbReference>
<dbReference type="InterPro" id="IPR042095">
    <property type="entry name" value="SUMF_sf"/>
</dbReference>
<dbReference type="InterPro" id="IPR024775">
    <property type="entry name" value="DinB-like"/>
</dbReference>
<gene>
    <name evidence="7" type="ORF">SAMN05216369_1411</name>
</gene>
<dbReference type="InterPro" id="IPR027625">
    <property type="entry name" value="OvoA_Cterm"/>
</dbReference>
<dbReference type="Pfam" id="PF03781">
    <property type="entry name" value="FGE-sulfatase"/>
    <property type="match status" value="1"/>
</dbReference>
<dbReference type="InterPro" id="IPR029063">
    <property type="entry name" value="SAM-dependent_MTases_sf"/>
</dbReference>
<protein>
    <submittedName>
        <fullName evidence="7">5-histidylcysteine sulfoxide synthase/putative 4-mercaptohistidine N1-methyltranferase</fullName>
    </submittedName>
</protein>
<accession>A0A1M6RBT5</accession>
<dbReference type="FunFam" id="3.90.1580.10:FF:000006">
    <property type="entry name" value="Generic methyltransferase, putative"/>
    <property type="match status" value="1"/>
</dbReference>
<dbReference type="CDD" id="cd02440">
    <property type="entry name" value="AdoMet_MTases"/>
    <property type="match status" value="1"/>
</dbReference>
<dbReference type="SUPFAM" id="SSF53335">
    <property type="entry name" value="S-adenosyl-L-methionine-dependent methyltransferases"/>
    <property type="match status" value="1"/>
</dbReference>
<dbReference type="STRING" id="564117.SAMN05216369_1411"/>
<evidence type="ECO:0000259" key="4">
    <source>
        <dbReference type="Pfam" id="PF03781"/>
    </source>
</evidence>
<dbReference type="InterPro" id="IPR027577">
    <property type="entry name" value="OvoA_Nterm"/>
</dbReference>
<dbReference type="SUPFAM" id="SSF56436">
    <property type="entry name" value="C-type lectin-like"/>
    <property type="match status" value="1"/>
</dbReference>
<keyword evidence="8" id="KW-1185">Reference proteome</keyword>
<evidence type="ECO:0000256" key="1">
    <source>
        <dbReference type="ARBA" id="ARBA00023002"/>
    </source>
</evidence>
<sequence>MTLPIRETESPSKSCGTPLKLAALRRTPRLDKGAPGDKRKEIGLYFTNTFDTYTRLFDCLADDAGFYQKSIPLRHPLIFYLGHTATFFVNKLVLAKLLPERINPHMESVFAVGVDEMSWDDLNDDNYDWPKVSAVMDYRARVRSAVLQLIDTLPLNLPINWESPWWPIIMGIEHERIHLETSSVLIRQHDLARVRPRPEWAPVQETGEAPTNELITVPAGTVRIGKPYEDAYYGWDNEYGEHKAEVEEFKASQYLVSNQEFLEFVEAGSYEHDRHWSDEGRSWRQFTGARHPTFWHWRNGWLLRLMTEEIEMPWDWPVEVNYHEAKAFCEWKGEQTGQPIRMPTEDEWYRLCSAAGIEEVGNNAANANLHLDHGASSCPVTRYRHGEWFDVVGNVWQWTETPIYPFDNFKVHPLYDDFTAPTFDGQHNLIKGGSWISCGNEARLSARYAFRRHFFQHAGFRYIASETKAAQPNAYYESDRLLTEYAEFHFGDSPFGVENFPKALADLALEAMRGKSTEKALDLGCAAGRSSFELARKFNVVEGVDFSANFIRLGVEMADQGSVRYSLAEEGELVSYHTRRLKDLGLDACAQRVSFHQGDACNLRPQFTGYDLVLAANLIDRLYRPRRFLDSIKERINDGGLLIIASPYTWLEEHTPKEEWIGGFKKDGENYTTLDGLRDHLSSHFRLVGKPRKVPFVIRETQHKHQHTLSEVTIWERLPR</sequence>
<dbReference type="Gene3D" id="3.90.1580.10">
    <property type="entry name" value="paralog of FGE (formylglycine-generating enzyme)"/>
    <property type="match status" value="1"/>
</dbReference>
<feature type="domain" description="Sulfatase-modifying factor enzyme-like" evidence="4">
    <location>
        <begin position="212"/>
        <end position="463"/>
    </location>
</feature>
<feature type="domain" description="Methyltransferase" evidence="6">
    <location>
        <begin position="516"/>
        <end position="655"/>
    </location>
</feature>
<keyword evidence="2" id="KW-0408">Iron</keyword>
<dbReference type="OrthoDB" id="9768004at2"/>
<name>A0A1M6RBT5_9GAMM</name>
<dbReference type="EMBL" id="FRAQ01000001">
    <property type="protein sequence ID" value="SHK29929.1"/>
    <property type="molecule type" value="Genomic_DNA"/>
</dbReference>
<evidence type="ECO:0000259" key="5">
    <source>
        <dbReference type="Pfam" id="PF12867"/>
    </source>
</evidence>
<dbReference type="InterPro" id="IPR016187">
    <property type="entry name" value="CTDL_fold"/>
</dbReference>
<dbReference type="Pfam" id="PF13847">
    <property type="entry name" value="Methyltransf_31"/>
    <property type="match status" value="1"/>
</dbReference>
<evidence type="ECO:0000313" key="7">
    <source>
        <dbReference type="EMBL" id="SHK29929.1"/>
    </source>
</evidence>
<keyword evidence="1" id="KW-0560">Oxidoreductase</keyword>
<dbReference type="InterPro" id="IPR025714">
    <property type="entry name" value="Methyltranfer_dom"/>
</dbReference>
<comment type="pathway">
    <text evidence="3">Amino-acid biosynthesis; ergothioneine biosynthesis.</text>
</comment>
<dbReference type="Proteomes" id="UP000184497">
    <property type="component" value="Unassembled WGS sequence"/>
</dbReference>
<dbReference type="NCBIfam" id="TIGR04345">
    <property type="entry name" value="ovoA_Cterm"/>
    <property type="match status" value="1"/>
</dbReference>
<dbReference type="Pfam" id="PF12867">
    <property type="entry name" value="DinB_2"/>
    <property type="match status" value="1"/>
</dbReference>
<evidence type="ECO:0000256" key="2">
    <source>
        <dbReference type="ARBA" id="ARBA00023004"/>
    </source>
</evidence>
<dbReference type="GO" id="GO:0120147">
    <property type="term" value="F:formylglycine-generating oxidase activity"/>
    <property type="evidence" value="ECO:0007669"/>
    <property type="project" value="TreeGrafter"/>
</dbReference>
<feature type="domain" description="DinB-like" evidence="5">
    <location>
        <begin position="47"/>
        <end position="181"/>
    </location>
</feature>
<dbReference type="PANTHER" id="PTHR23150">
    <property type="entry name" value="SULFATASE MODIFYING FACTOR 1, 2"/>
    <property type="match status" value="1"/>
</dbReference>
<dbReference type="AlphaFoldDB" id="A0A1M6RBT5"/>
<reference evidence="8" key="1">
    <citation type="submission" date="2016-11" db="EMBL/GenBank/DDBJ databases">
        <authorList>
            <person name="Varghese N."/>
            <person name="Submissions S."/>
        </authorList>
    </citation>
    <scope>NUCLEOTIDE SEQUENCE [LARGE SCALE GENOMIC DNA]</scope>
    <source>
        <strain evidence="8">CGMCC 1.10835</strain>
    </source>
</reference>
<dbReference type="InterPro" id="IPR051043">
    <property type="entry name" value="Sulfatase_Mod_Factor_Kinase"/>
</dbReference>
<dbReference type="InterPro" id="IPR005532">
    <property type="entry name" value="SUMF_dom"/>
</dbReference>
<dbReference type="PANTHER" id="PTHR23150:SF26">
    <property type="entry name" value="GENERIC METHYLTRANSFERASE"/>
    <property type="match status" value="1"/>
</dbReference>
<evidence type="ECO:0000256" key="3">
    <source>
        <dbReference type="ARBA" id="ARBA00037882"/>
    </source>
</evidence>
<evidence type="ECO:0000259" key="6">
    <source>
        <dbReference type="Pfam" id="PF13847"/>
    </source>
</evidence>
<proteinExistence type="predicted"/>
<organism evidence="7 8">
    <name type="scientific">Marinobacter antarcticus</name>
    <dbReference type="NCBI Taxonomy" id="564117"/>
    <lineage>
        <taxon>Bacteria</taxon>
        <taxon>Pseudomonadati</taxon>
        <taxon>Pseudomonadota</taxon>
        <taxon>Gammaproteobacteria</taxon>
        <taxon>Pseudomonadales</taxon>
        <taxon>Marinobacteraceae</taxon>
        <taxon>Marinobacter</taxon>
    </lineage>
</organism>
<evidence type="ECO:0000313" key="8">
    <source>
        <dbReference type="Proteomes" id="UP000184497"/>
    </source>
</evidence>
<dbReference type="RefSeq" id="WP_084063509.1">
    <property type="nucleotide sequence ID" value="NZ_FRAQ01000001.1"/>
</dbReference>